<dbReference type="Proteomes" id="UP001500320">
    <property type="component" value="Unassembled WGS sequence"/>
</dbReference>
<comment type="caution">
    <text evidence="2">The sequence shown here is derived from an EMBL/GenBank/DDBJ whole genome shotgun (WGS) entry which is preliminary data.</text>
</comment>
<dbReference type="EMBL" id="BAAAUT010000029">
    <property type="protein sequence ID" value="GAA3142754.1"/>
    <property type="molecule type" value="Genomic_DNA"/>
</dbReference>
<feature type="compositionally biased region" description="Gly residues" evidence="1">
    <location>
        <begin position="37"/>
        <end position="48"/>
    </location>
</feature>
<organism evidence="2 3">
    <name type="scientific">Planomonospora alba</name>
    <dbReference type="NCBI Taxonomy" id="161354"/>
    <lineage>
        <taxon>Bacteria</taxon>
        <taxon>Bacillati</taxon>
        <taxon>Actinomycetota</taxon>
        <taxon>Actinomycetes</taxon>
        <taxon>Streptosporangiales</taxon>
        <taxon>Streptosporangiaceae</taxon>
        <taxon>Planomonospora</taxon>
    </lineage>
</organism>
<protein>
    <recommendedName>
        <fullName evidence="4">Nucleotide exchange factor GrpE</fullName>
    </recommendedName>
</protein>
<proteinExistence type="predicted"/>
<evidence type="ECO:0008006" key="4">
    <source>
        <dbReference type="Google" id="ProtNLM"/>
    </source>
</evidence>
<reference evidence="3" key="1">
    <citation type="journal article" date="2019" name="Int. J. Syst. Evol. Microbiol.">
        <title>The Global Catalogue of Microorganisms (GCM) 10K type strain sequencing project: providing services to taxonomists for standard genome sequencing and annotation.</title>
        <authorList>
            <consortium name="The Broad Institute Genomics Platform"/>
            <consortium name="The Broad Institute Genome Sequencing Center for Infectious Disease"/>
            <person name="Wu L."/>
            <person name="Ma J."/>
        </authorList>
    </citation>
    <scope>NUCLEOTIDE SEQUENCE [LARGE SCALE GENOMIC DNA]</scope>
    <source>
        <strain evidence="3">JCM 9373</strain>
    </source>
</reference>
<evidence type="ECO:0000256" key="1">
    <source>
        <dbReference type="SAM" id="MobiDB-lite"/>
    </source>
</evidence>
<feature type="region of interest" description="Disordered" evidence="1">
    <location>
        <begin position="1"/>
        <end position="48"/>
    </location>
</feature>
<gene>
    <name evidence="2" type="ORF">GCM10010466_37130</name>
</gene>
<evidence type="ECO:0000313" key="2">
    <source>
        <dbReference type="EMBL" id="GAA3142754.1"/>
    </source>
</evidence>
<keyword evidence="3" id="KW-1185">Reference proteome</keyword>
<name>A0ABP6NDQ4_9ACTN</name>
<evidence type="ECO:0000313" key="3">
    <source>
        <dbReference type="Proteomes" id="UP001500320"/>
    </source>
</evidence>
<dbReference type="RefSeq" id="WP_344861122.1">
    <property type="nucleotide sequence ID" value="NZ_BAAAUT010000029.1"/>
</dbReference>
<accession>A0ABP6NDQ4</accession>
<sequence length="48" mass="5028">MSMPEENQPKTADNDPLLRSVAEQGRTEEEPEEGSAGEAGGEGRGGRA</sequence>